<evidence type="ECO:0000313" key="7">
    <source>
        <dbReference type="RefSeq" id="XP_021333248.1"/>
    </source>
</evidence>
<evidence type="ECO:0000313" key="6">
    <source>
        <dbReference type="Proteomes" id="UP000000437"/>
    </source>
</evidence>
<accession>A0A8M9Q1Q5</accession>
<dbReference type="PROSITE" id="PS51720">
    <property type="entry name" value="G_AIG1"/>
    <property type="match status" value="1"/>
</dbReference>
<gene>
    <name evidence="7" type="primary">LOC571092</name>
</gene>
<dbReference type="GeneID" id="571092"/>
<dbReference type="CDD" id="cd01852">
    <property type="entry name" value="AIG1"/>
    <property type="match status" value="1"/>
</dbReference>
<feature type="transmembrane region" description="Helical" evidence="4">
    <location>
        <begin position="224"/>
        <end position="244"/>
    </location>
</feature>
<keyword evidence="4" id="KW-1133">Transmembrane helix</keyword>
<name>A0A8M9Q1Q5_DANRE</name>
<evidence type="ECO:0000256" key="1">
    <source>
        <dbReference type="ARBA" id="ARBA00008535"/>
    </source>
</evidence>
<dbReference type="InterPro" id="IPR006703">
    <property type="entry name" value="G_AIG1"/>
</dbReference>
<protein>
    <submittedName>
        <fullName evidence="7">GTPase IMAP family member 9</fullName>
    </submittedName>
</protein>
<keyword evidence="6" id="KW-1185">Reference proteome</keyword>
<dbReference type="AlphaFoldDB" id="A0A8M9Q1Q5"/>
<dbReference type="Pfam" id="PF04548">
    <property type="entry name" value="AIG1"/>
    <property type="match status" value="1"/>
</dbReference>
<feature type="transmembrane region" description="Helical" evidence="4">
    <location>
        <begin position="250"/>
        <end position="267"/>
    </location>
</feature>
<dbReference type="GO" id="GO:0003924">
    <property type="term" value="F:GTPase activity"/>
    <property type="evidence" value="ECO:0000318"/>
    <property type="project" value="GO_Central"/>
</dbReference>
<dbReference type="InterPro" id="IPR027417">
    <property type="entry name" value="P-loop_NTPase"/>
</dbReference>
<keyword evidence="4" id="KW-0472">Membrane</keyword>
<dbReference type="PANTHER" id="PTHR10903:SF188">
    <property type="entry name" value="GTPASE IMAP FAMILY MEMBER 2-LIKE-RELATED"/>
    <property type="match status" value="1"/>
</dbReference>
<dbReference type="KEGG" id="dre:571092"/>
<evidence type="ECO:0000259" key="5">
    <source>
        <dbReference type="PROSITE" id="PS51720"/>
    </source>
</evidence>
<dbReference type="GO" id="GO:0005525">
    <property type="term" value="F:GTP binding"/>
    <property type="evidence" value="ECO:0007669"/>
    <property type="project" value="UniProtKB-KW"/>
</dbReference>
<proteinExistence type="inferred from homology"/>
<dbReference type="InterPro" id="IPR045058">
    <property type="entry name" value="GIMA/IAN/Toc"/>
</dbReference>
<keyword evidence="3" id="KW-0342">GTP-binding</keyword>
<evidence type="ECO:0000256" key="2">
    <source>
        <dbReference type="ARBA" id="ARBA00022741"/>
    </source>
</evidence>
<dbReference type="Proteomes" id="UP000000437">
    <property type="component" value="Chromosome 1"/>
</dbReference>
<evidence type="ECO:0000256" key="4">
    <source>
        <dbReference type="SAM" id="Phobius"/>
    </source>
</evidence>
<evidence type="ECO:0000256" key="3">
    <source>
        <dbReference type="ARBA" id="ARBA00023134"/>
    </source>
</evidence>
<reference evidence="7" key="1">
    <citation type="submission" date="2025-08" db="UniProtKB">
        <authorList>
            <consortium name="RefSeq"/>
        </authorList>
    </citation>
    <scope>IDENTIFICATION</scope>
    <source>
        <strain evidence="7">Tuebingen</strain>
        <tissue evidence="7">Fibroblasts and whole tissue</tissue>
    </source>
</reference>
<dbReference type="PANTHER" id="PTHR10903">
    <property type="entry name" value="GTPASE, IMAP FAMILY MEMBER-RELATED"/>
    <property type="match status" value="1"/>
</dbReference>
<sequence length="302" mass="32758">MQENNIDQPPHLSIVLLGKTGSGKSSAGNTILGQKKFKSKASVVSVTKTCERGEAEINGKKISVIDTPGLLDSTLTEPEMKEEITKCVEMSAPGPHVFLLVIRLDVKFTEEEKNTVKWIQENFGEEAARYTVILFTHADALEDQLLYGYISQSGDLWDLLYECGARYHSFNNKDMNDRSQVAELMEKIEKMLVENGGQHYTNEMYEEAQEKIELDAASQKTRHYARIATTVLGVGSIAIVGVTIAANAGILAGLTAALGLITLALAGREGDERGRAEALATLEVLSTVVEGRGRALAGGQGN</sequence>
<dbReference type="Gene3D" id="3.40.50.300">
    <property type="entry name" value="P-loop containing nucleotide triphosphate hydrolases"/>
    <property type="match status" value="1"/>
</dbReference>
<keyword evidence="4" id="KW-0812">Transmembrane</keyword>
<dbReference type="RefSeq" id="XP_073763442.1">
    <property type="nucleotide sequence ID" value="XM_073907341.1"/>
</dbReference>
<dbReference type="FunFam" id="3.40.50.300:FF:000366">
    <property type="entry name" value="GTPase, IMAP family member 2"/>
    <property type="match status" value="1"/>
</dbReference>
<dbReference type="RefSeq" id="XP_021333248.1">
    <property type="nucleotide sequence ID" value="XM_021477573.2"/>
</dbReference>
<feature type="domain" description="AIG1-type G" evidence="5">
    <location>
        <begin position="9"/>
        <end position="209"/>
    </location>
</feature>
<dbReference type="OrthoDB" id="5985928at2759"/>
<keyword evidence="2" id="KW-0547">Nucleotide-binding</keyword>
<organism evidence="6 7">
    <name type="scientific">Danio rerio</name>
    <name type="common">Zebrafish</name>
    <name type="synonym">Brachydanio rerio</name>
    <dbReference type="NCBI Taxonomy" id="7955"/>
    <lineage>
        <taxon>Eukaryota</taxon>
        <taxon>Metazoa</taxon>
        <taxon>Chordata</taxon>
        <taxon>Craniata</taxon>
        <taxon>Vertebrata</taxon>
        <taxon>Euteleostomi</taxon>
        <taxon>Actinopterygii</taxon>
        <taxon>Neopterygii</taxon>
        <taxon>Teleostei</taxon>
        <taxon>Ostariophysi</taxon>
        <taxon>Cypriniformes</taxon>
        <taxon>Danionidae</taxon>
        <taxon>Danioninae</taxon>
        <taxon>Danio</taxon>
    </lineage>
</organism>
<dbReference type="SUPFAM" id="SSF52540">
    <property type="entry name" value="P-loop containing nucleoside triphosphate hydrolases"/>
    <property type="match status" value="1"/>
</dbReference>
<comment type="similarity">
    <text evidence="1">Belongs to the TRAFAC class TrmE-Era-EngA-EngB-Septin-like GTPase superfamily. AIG1/Toc34/Toc159-like paraseptin GTPase family. IAN subfamily.</text>
</comment>